<dbReference type="EMBL" id="JAGFNZ010000005">
    <property type="protein sequence ID" value="MBW7573529.1"/>
    <property type="molecule type" value="Genomic_DNA"/>
</dbReference>
<evidence type="ECO:0000313" key="1">
    <source>
        <dbReference type="EMBL" id="MBW7573529.1"/>
    </source>
</evidence>
<dbReference type="Pfam" id="PF11213">
    <property type="entry name" value="DUF3006"/>
    <property type="match status" value="1"/>
</dbReference>
<gene>
    <name evidence="1" type="ORF">J5W02_11990</name>
</gene>
<dbReference type="RefSeq" id="WP_219965939.1">
    <property type="nucleotide sequence ID" value="NZ_JAGFNZ010000005.1"/>
</dbReference>
<name>A0ABS7DQE5_9FIRM</name>
<dbReference type="Gene3D" id="6.20.120.50">
    <property type="match status" value="1"/>
</dbReference>
<keyword evidence="2" id="KW-1185">Reference proteome</keyword>
<dbReference type="Proteomes" id="UP000719942">
    <property type="component" value="Unassembled WGS sequence"/>
</dbReference>
<protein>
    <submittedName>
        <fullName evidence="1">DUF3006 domain-containing protein</fullName>
    </submittedName>
</protein>
<sequence length="73" mass="8252">MKMLVIDRFEGTYAICEDKEQKFFAIETSELPQGAREGDVLNVDDAEGTLTINAEATAQRRSKAKKLQDKLFQ</sequence>
<comment type="caution">
    <text evidence="1">The sequence shown here is derived from an EMBL/GenBank/DDBJ whole genome shotgun (WGS) entry which is preliminary data.</text>
</comment>
<dbReference type="InterPro" id="IPR021377">
    <property type="entry name" value="DUF3006"/>
</dbReference>
<evidence type="ECO:0000313" key="2">
    <source>
        <dbReference type="Proteomes" id="UP000719942"/>
    </source>
</evidence>
<organism evidence="1 2">
    <name type="scientific">Caproiciproducens faecalis</name>
    <dbReference type="NCBI Taxonomy" id="2820301"/>
    <lineage>
        <taxon>Bacteria</taxon>
        <taxon>Bacillati</taxon>
        <taxon>Bacillota</taxon>
        <taxon>Clostridia</taxon>
        <taxon>Eubacteriales</taxon>
        <taxon>Acutalibacteraceae</taxon>
        <taxon>Caproiciproducens</taxon>
    </lineage>
</organism>
<proteinExistence type="predicted"/>
<reference evidence="1 2" key="1">
    <citation type="submission" date="2021-03" db="EMBL/GenBank/DDBJ databases">
        <title>Caproiciproducens sp. nov. isolated from feces of cow.</title>
        <authorList>
            <person name="Choi J.-Y."/>
        </authorList>
    </citation>
    <scope>NUCLEOTIDE SEQUENCE [LARGE SCALE GENOMIC DNA]</scope>
    <source>
        <strain evidence="1 2">AGMB10547</strain>
    </source>
</reference>
<accession>A0ABS7DQE5</accession>